<dbReference type="STRING" id="1324314.BVG16_13700"/>
<protein>
    <submittedName>
        <fullName evidence="3">Uncharacterized protein</fullName>
    </submittedName>
</protein>
<accession>A0A1T2XCK1</accession>
<dbReference type="Proteomes" id="UP000190188">
    <property type="component" value="Unassembled WGS sequence"/>
</dbReference>
<keyword evidence="4" id="KW-1185">Reference proteome</keyword>
<dbReference type="OrthoDB" id="9182830at2"/>
<feature type="transmembrane region" description="Helical" evidence="2">
    <location>
        <begin position="39"/>
        <end position="60"/>
    </location>
</feature>
<dbReference type="AlphaFoldDB" id="A0A1T2XCK1"/>
<organism evidence="3 4">
    <name type="scientific">Paenibacillus selenitireducens</name>
    <dbReference type="NCBI Taxonomy" id="1324314"/>
    <lineage>
        <taxon>Bacteria</taxon>
        <taxon>Bacillati</taxon>
        <taxon>Bacillota</taxon>
        <taxon>Bacilli</taxon>
        <taxon>Bacillales</taxon>
        <taxon>Paenibacillaceae</taxon>
        <taxon>Paenibacillus</taxon>
    </lineage>
</organism>
<feature type="transmembrane region" description="Helical" evidence="2">
    <location>
        <begin position="12"/>
        <end position="33"/>
    </location>
</feature>
<evidence type="ECO:0000256" key="2">
    <source>
        <dbReference type="SAM" id="Phobius"/>
    </source>
</evidence>
<evidence type="ECO:0000313" key="4">
    <source>
        <dbReference type="Proteomes" id="UP000190188"/>
    </source>
</evidence>
<reference evidence="3 4" key="1">
    <citation type="submission" date="2017-01" db="EMBL/GenBank/DDBJ databases">
        <title>Genome analysis of Paenibacillus selenitrireducens ES3-24.</title>
        <authorList>
            <person name="Xu D."/>
            <person name="Yao R."/>
            <person name="Zheng S."/>
        </authorList>
    </citation>
    <scope>NUCLEOTIDE SEQUENCE [LARGE SCALE GENOMIC DNA]</scope>
    <source>
        <strain evidence="3 4">ES3-24</strain>
    </source>
</reference>
<feature type="region of interest" description="Disordered" evidence="1">
    <location>
        <begin position="118"/>
        <end position="139"/>
    </location>
</feature>
<proteinExistence type="predicted"/>
<comment type="caution">
    <text evidence="3">The sequence shown here is derived from an EMBL/GenBank/DDBJ whole genome shotgun (WGS) entry which is preliminary data.</text>
</comment>
<dbReference type="RefSeq" id="WP_078499243.1">
    <property type="nucleotide sequence ID" value="NZ_MSZX01000005.1"/>
</dbReference>
<keyword evidence="2" id="KW-0812">Transmembrane</keyword>
<name>A0A1T2XCK1_9BACL</name>
<evidence type="ECO:0000256" key="1">
    <source>
        <dbReference type="SAM" id="MobiDB-lite"/>
    </source>
</evidence>
<gene>
    <name evidence="3" type="ORF">BVG16_13700</name>
</gene>
<feature type="compositionally biased region" description="Polar residues" evidence="1">
    <location>
        <begin position="120"/>
        <end position="130"/>
    </location>
</feature>
<sequence>MVDKVKKVSNPLTIVAIFAGLAEVASTVALGLINEEIQLIFIWFVMVFPVLLVVIFFLTLNLNPKVLYSPSDFKDEDNFLQTLAGSYTLKKQFDEMNNIITESKAEIISLAKEATKKPSEQNTEISTPTNGESSVSGVIEVSKKEDPSKSVESLINEKFSPIEEKIKDFKISTELLTMDNINSNTSSLQLQIINLLISRGALDAVTISNVLSITVKRALESLEKLRRRGLIDVNYYDDEKKYYVKMNSWTAS</sequence>
<evidence type="ECO:0000313" key="3">
    <source>
        <dbReference type="EMBL" id="OPA77502.1"/>
    </source>
</evidence>
<keyword evidence="2" id="KW-0472">Membrane</keyword>
<keyword evidence="2" id="KW-1133">Transmembrane helix</keyword>
<dbReference type="EMBL" id="MSZX01000005">
    <property type="protein sequence ID" value="OPA77502.1"/>
    <property type="molecule type" value="Genomic_DNA"/>
</dbReference>